<evidence type="ECO:0000256" key="1">
    <source>
        <dbReference type="SAM" id="MobiDB-lite"/>
    </source>
</evidence>
<feature type="compositionally biased region" description="Low complexity" evidence="1">
    <location>
        <begin position="150"/>
        <end position="173"/>
    </location>
</feature>
<dbReference type="OrthoDB" id="7446888at2759"/>
<feature type="compositionally biased region" description="Basic and acidic residues" evidence="1">
    <location>
        <begin position="178"/>
        <end position="197"/>
    </location>
</feature>
<feature type="region of interest" description="Disordered" evidence="1">
    <location>
        <begin position="136"/>
        <end position="220"/>
    </location>
</feature>
<feature type="compositionally biased region" description="Polar residues" evidence="1">
    <location>
        <begin position="204"/>
        <end position="220"/>
    </location>
</feature>
<feature type="compositionally biased region" description="Basic and acidic residues" evidence="1">
    <location>
        <begin position="136"/>
        <end position="148"/>
    </location>
</feature>
<evidence type="ECO:0000313" key="2">
    <source>
        <dbReference type="EMBL" id="CAG4934111.1"/>
    </source>
</evidence>
<comment type="caution">
    <text evidence="2">The sequence shown here is derived from an EMBL/GenBank/DDBJ whole genome shotgun (WGS) entry which is preliminary data.</text>
</comment>
<dbReference type="Proteomes" id="UP000691718">
    <property type="component" value="Unassembled WGS sequence"/>
</dbReference>
<name>A0A8S3W0U7_PARAO</name>
<accession>A0A8S3W0U7</accession>
<proteinExistence type="predicted"/>
<gene>
    <name evidence="2" type="ORF">PAPOLLO_LOCUS781</name>
</gene>
<dbReference type="EMBL" id="CAJQZP010000031">
    <property type="protein sequence ID" value="CAG4934111.1"/>
    <property type="molecule type" value="Genomic_DNA"/>
</dbReference>
<reference evidence="2" key="1">
    <citation type="submission" date="2021-04" db="EMBL/GenBank/DDBJ databases">
        <authorList>
            <person name="Tunstrom K."/>
        </authorList>
    </citation>
    <scope>NUCLEOTIDE SEQUENCE</scope>
</reference>
<keyword evidence="3" id="KW-1185">Reference proteome</keyword>
<dbReference type="AlphaFoldDB" id="A0A8S3W0U7"/>
<sequence length="286" mass="32032">MKHNDVILRLALKDKRNIPADYYQKIGGTNLQESTGKIDFNIPQCNLARATNQDFIAVPEAESEKENKTRINSSKNATEFETLLSRSEHFKSYSIEKVNFDLPNDLQTQCEKYDITISNSATYNTEVIPFTSSIEVKDQSSKQIEKPINDSSTDSSSDTESTCSSDTSNSTSNEDSDDSVKDPDFQIEERRSIKISDDSETEDNVGNQANFEATPAATSSVSTLYSNLDDTIPDTKKRSRKRVAKPTEWLRNKCKISRNAGSAYVTLKTKVMKDSRKIKPPCSESC</sequence>
<protein>
    <submittedName>
        <fullName evidence="2">(apollo) hypothetical protein</fullName>
    </submittedName>
</protein>
<organism evidence="2 3">
    <name type="scientific">Parnassius apollo</name>
    <name type="common">Apollo butterfly</name>
    <name type="synonym">Papilio apollo</name>
    <dbReference type="NCBI Taxonomy" id="110799"/>
    <lineage>
        <taxon>Eukaryota</taxon>
        <taxon>Metazoa</taxon>
        <taxon>Ecdysozoa</taxon>
        <taxon>Arthropoda</taxon>
        <taxon>Hexapoda</taxon>
        <taxon>Insecta</taxon>
        <taxon>Pterygota</taxon>
        <taxon>Neoptera</taxon>
        <taxon>Endopterygota</taxon>
        <taxon>Lepidoptera</taxon>
        <taxon>Glossata</taxon>
        <taxon>Ditrysia</taxon>
        <taxon>Papilionoidea</taxon>
        <taxon>Papilionidae</taxon>
        <taxon>Parnassiinae</taxon>
        <taxon>Parnassini</taxon>
        <taxon>Parnassius</taxon>
        <taxon>Parnassius</taxon>
    </lineage>
</organism>
<evidence type="ECO:0000313" key="3">
    <source>
        <dbReference type="Proteomes" id="UP000691718"/>
    </source>
</evidence>